<evidence type="ECO:0000313" key="15">
    <source>
        <dbReference type="EMBL" id="PRR82964.1"/>
    </source>
</evidence>
<keyword evidence="3 12" id="KW-0554">One-carbon metabolism</keyword>
<feature type="binding site" evidence="12">
    <location>
        <position position="231"/>
    </location>
    <ligand>
        <name>NADP(+)</name>
        <dbReference type="ChEBI" id="CHEBI:58349"/>
    </ligand>
</feature>
<comment type="caution">
    <text evidence="12">Lacks conserved residue(s) required for the propagation of feature annotation.</text>
</comment>
<protein>
    <recommendedName>
        <fullName evidence="12">Bifunctional protein FolD</fullName>
    </recommendedName>
    <domain>
        <recommendedName>
            <fullName evidence="12">Methylenetetrahydrofolate dehydrogenase</fullName>
            <ecNumber evidence="12">1.5.1.5</ecNumber>
        </recommendedName>
    </domain>
    <domain>
        <recommendedName>
            <fullName evidence="12">Methenyltetrahydrofolate cyclohydrolase</fullName>
            <ecNumber evidence="12">3.5.4.9</ecNumber>
        </recommendedName>
    </domain>
</protein>
<dbReference type="InterPro" id="IPR020631">
    <property type="entry name" value="THF_DH/CycHdrlase_NAD-bd_dom"/>
</dbReference>
<dbReference type="InterPro" id="IPR046346">
    <property type="entry name" value="Aminoacid_DH-like_N_sf"/>
</dbReference>
<evidence type="ECO:0000259" key="14">
    <source>
        <dbReference type="Pfam" id="PF02882"/>
    </source>
</evidence>
<dbReference type="EMBL" id="PVXQ01000011">
    <property type="protein sequence ID" value="PRR82964.1"/>
    <property type="molecule type" value="Genomic_DNA"/>
</dbReference>
<dbReference type="GO" id="GO:0004488">
    <property type="term" value="F:methylenetetrahydrofolate dehydrogenase (NADP+) activity"/>
    <property type="evidence" value="ECO:0007669"/>
    <property type="project" value="UniProtKB-UniRule"/>
</dbReference>
<dbReference type="RefSeq" id="WP_106059399.1">
    <property type="nucleotide sequence ID" value="NZ_PVXQ01000011.1"/>
</dbReference>
<comment type="similarity">
    <text evidence="12">Belongs to the tetrahydrofolate dehydrogenase/cyclohydrolase family.</text>
</comment>
<dbReference type="InterPro" id="IPR000672">
    <property type="entry name" value="THF_DH/CycHdrlase"/>
</dbReference>
<evidence type="ECO:0000259" key="13">
    <source>
        <dbReference type="Pfam" id="PF00763"/>
    </source>
</evidence>
<feature type="domain" description="Tetrahydrofolate dehydrogenase/cyclohydrolase catalytic" evidence="13">
    <location>
        <begin position="5"/>
        <end position="120"/>
    </location>
</feature>
<evidence type="ECO:0000256" key="6">
    <source>
        <dbReference type="ARBA" id="ARBA00022801"/>
    </source>
</evidence>
<dbReference type="EC" id="1.5.1.5" evidence="12"/>
<keyword evidence="9 12" id="KW-0368">Histidine biosynthesis</keyword>
<gene>
    <name evidence="12 15" type="primary">folD</name>
    <name evidence="15" type="ORF">CLVI_14070</name>
</gene>
<dbReference type="NCBIfam" id="NF010769">
    <property type="entry name" value="PRK14172.1"/>
    <property type="match status" value="1"/>
</dbReference>
<dbReference type="FunFam" id="3.40.50.720:FF:000094">
    <property type="entry name" value="Bifunctional protein FolD"/>
    <property type="match status" value="1"/>
</dbReference>
<dbReference type="GO" id="GO:0009086">
    <property type="term" value="P:methionine biosynthetic process"/>
    <property type="evidence" value="ECO:0007669"/>
    <property type="project" value="UniProtKB-KW"/>
</dbReference>
<dbReference type="FunFam" id="3.40.50.10860:FF:000005">
    <property type="entry name" value="C-1-tetrahydrofolate synthase, cytoplasmic, putative"/>
    <property type="match status" value="1"/>
</dbReference>
<feature type="binding site" evidence="12">
    <location>
        <begin position="165"/>
        <end position="167"/>
    </location>
    <ligand>
        <name>NADP(+)</name>
        <dbReference type="ChEBI" id="CHEBI:58349"/>
    </ligand>
</feature>
<name>A0A2T0BGH5_9CLOT</name>
<dbReference type="HAMAP" id="MF_01576">
    <property type="entry name" value="THF_DHG_CYH"/>
    <property type="match status" value="1"/>
</dbReference>
<dbReference type="EC" id="3.5.4.9" evidence="12"/>
<keyword evidence="10 12" id="KW-0486">Methionine biosynthesis</keyword>
<comment type="subunit">
    <text evidence="2 12">Homodimer.</text>
</comment>
<dbReference type="Proteomes" id="UP000239471">
    <property type="component" value="Unassembled WGS sequence"/>
</dbReference>
<evidence type="ECO:0000256" key="5">
    <source>
        <dbReference type="ARBA" id="ARBA00022755"/>
    </source>
</evidence>
<proteinExistence type="inferred from homology"/>
<dbReference type="UniPathway" id="UPA00193"/>
<dbReference type="InterPro" id="IPR020630">
    <property type="entry name" value="THF_DH/CycHdrlase_cat_dom"/>
</dbReference>
<comment type="caution">
    <text evidence="15">The sequence shown here is derived from an EMBL/GenBank/DDBJ whole genome shotgun (WGS) entry which is preliminary data.</text>
</comment>
<evidence type="ECO:0000256" key="12">
    <source>
        <dbReference type="HAMAP-Rule" id="MF_01576"/>
    </source>
</evidence>
<dbReference type="SUPFAM" id="SSF53223">
    <property type="entry name" value="Aminoacid dehydrogenase-like, N-terminal domain"/>
    <property type="match status" value="1"/>
</dbReference>
<keyword evidence="8 12" id="KW-0560">Oxidoreductase</keyword>
<dbReference type="InterPro" id="IPR036291">
    <property type="entry name" value="NAD(P)-bd_dom_sf"/>
</dbReference>
<dbReference type="PANTHER" id="PTHR48099">
    <property type="entry name" value="C-1-TETRAHYDROFOLATE SYNTHASE, CYTOPLASMIC-RELATED"/>
    <property type="match status" value="1"/>
</dbReference>
<evidence type="ECO:0000256" key="9">
    <source>
        <dbReference type="ARBA" id="ARBA00023102"/>
    </source>
</evidence>
<comment type="function">
    <text evidence="12">Catalyzes the oxidation of 5,10-methylenetetrahydrofolate to 5,10-methenyltetrahydrofolate and then the hydrolysis of 5,10-methenyltetrahydrofolate to 10-formyltetrahydrofolate.</text>
</comment>
<accession>A0A2T0BGH5</accession>
<evidence type="ECO:0000256" key="4">
    <source>
        <dbReference type="ARBA" id="ARBA00022605"/>
    </source>
</evidence>
<evidence type="ECO:0000256" key="8">
    <source>
        <dbReference type="ARBA" id="ARBA00023002"/>
    </source>
</evidence>
<keyword evidence="7 12" id="KW-0521">NADP</keyword>
<evidence type="ECO:0000313" key="16">
    <source>
        <dbReference type="Proteomes" id="UP000239471"/>
    </source>
</evidence>
<evidence type="ECO:0000256" key="1">
    <source>
        <dbReference type="ARBA" id="ARBA00004777"/>
    </source>
</evidence>
<keyword evidence="11 12" id="KW-0511">Multifunctional enzyme</keyword>
<dbReference type="Gene3D" id="3.40.50.720">
    <property type="entry name" value="NAD(P)-binding Rossmann-like Domain"/>
    <property type="match status" value="1"/>
</dbReference>
<dbReference type="Gene3D" id="3.40.50.10860">
    <property type="entry name" value="Leucine Dehydrogenase, chain A, domain 1"/>
    <property type="match status" value="1"/>
</dbReference>
<comment type="pathway">
    <text evidence="1 12">One-carbon metabolism; tetrahydrofolate interconversion.</text>
</comment>
<keyword evidence="4 12" id="KW-0028">Amino-acid biosynthesis</keyword>
<organism evidence="15 16">
    <name type="scientific">Clostridium vincentii</name>
    <dbReference type="NCBI Taxonomy" id="52704"/>
    <lineage>
        <taxon>Bacteria</taxon>
        <taxon>Bacillati</taxon>
        <taxon>Bacillota</taxon>
        <taxon>Clostridia</taxon>
        <taxon>Eubacteriales</taxon>
        <taxon>Clostridiaceae</taxon>
        <taxon>Clostridium</taxon>
    </lineage>
</organism>
<dbReference type="PRINTS" id="PR00085">
    <property type="entry name" value="THFDHDRGNASE"/>
</dbReference>
<dbReference type="GO" id="GO:0035999">
    <property type="term" value="P:tetrahydrofolate interconversion"/>
    <property type="evidence" value="ECO:0007669"/>
    <property type="project" value="UniProtKB-UniRule"/>
</dbReference>
<dbReference type="GO" id="GO:0006164">
    <property type="term" value="P:purine nucleotide biosynthetic process"/>
    <property type="evidence" value="ECO:0007669"/>
    <property type="project" value="UniProtKB-KW"/>
</dbReference>
<dbReference type="Pfam" id="PF00763">
    <property type="entry name" value="THF_DHG_CYH"/>
    <property type="match status" value="1"/>
</dbReference>
<comment type="catalytic activity">
    <reaction evidence="12">
        <text>(6R)-5,10-methenyltetrahydrofolate + H2O = (6R)-10-formyltetrahydrofolate + H(+)</text>
        <dbReference type="Rhea" id="RHEA:23700"/>
        <dbReference type="ChEBI" id="CHEBI:15377"/>
        <dbReference type="ChEBI" id="CHEBI:15378"/>
        <dbReference type="ChEBI" id="CHEBI:57455"/>
        <dbReference type="ChEBI" id="CHEBI:195366"/>
        <dbReference type="EC" id="3.5.4.9"/>
    </reaction>
</comment>
<dbReference type="OrthoDB" id="9803580at2"/>
<evidence type="ECO:0000256" key="10">
    <source>
        <dbReference type="ARBA" id="ARBA00023167"/>
    </source>
</evidence>
<feature type="domain" description="Tetrahydrofolate dehydrogenase/cyclohydrolase NAD(P)-binding" evidence="14">
    <location>
        <begin position="139"/>
        <end position="280"/>
    </location>
</feature>
<evidence type="ECO:0000256" key="7">
    <source>
        <dbReference type="ARBA" id="ARBA00022857"/>
    </source>
</evidence>
<keyword evidence="6 12" id="KW-0378">Hydrolase</keyword>
<sequence length="282" mass="30766">MGQVINGKEIAINIKEEIKSYVLKRSEDGKNIPKIASILVGNDGGSIYYMNNQEKVARSLGLLFNKIVLESNIKEEELIDLIEELNKDNEVQGIILQVPMPKHINENRVINAICPNKDIDCLTTESQGRLYMGVEGFLPCTPNSVITLLRSLNVNLEGKEVVVLGRSNVVGKPVAQLLLNENATVTICHSRTKNLKEVCKRADILVVAIGRPKFVDDSYVKDGAIVIDVGTSSVEGKITGDVDFEKVINKAAFVTPVPGGVGALTTTLLLKNVCEALKKNED</sequence>
<dbReference type="GO" id="GO:0005829">
    <property type="term" value="C:cytosol"/>
    <property type="evidence" value="ECO:0007669"/>
    <property type="project" value="TreeGrafter"/>
</dbReference>
<dbReference type="Pfam" id="PF02882">
    <property type="entry name" value="THF_DHG_CYH_C"/>
    <property type="match status" value="1"/>
</dbReference>
<dbReference type="AlphaFoldDB" id="A0A2T0BGH5"/>
<dbReference type="SUPFAM" id="SSF51735">
    <property type="entry name" value="NAD(P)-binding Rossmann-fold domains"/>
    <property type="match status" value="1"/>
</dbReference>
<dbReference type="GO" id="GO:0004477">
    <property type="term" value="F:methenyltetrahydrofolate cyclohydrolase activity"/>
    <property type="evidence" value="ECO:0007669"/>
    <property type="project" value="UniProtKB-UniRule"/>
</dbReference>
<keyword evidence="16" id="KW-1185">Reference proteome</keyword>
<dbReference type="PANTHER" id="PTHR48099:SF5">
    <property type="entry name" value="C-1-TETRAHYDROFOLATE SYNTHASE, CYTOPLASMIC"/>
    <property type="match status" value="1"/>
</dbReference>
<dbReference type="GO" id="GO:0000105">
    <property type="term" value="P:L-histidine biosynthetic process"/>
    <property type="evidence" value="ECO:0007669"/>
    <property type="project" value="UniProtKB-KW"/>
</dbReference>
<comment type="catalytic activity">
    <reaction evidence="12">
        <text>(6R)-5,10-methylene-5,6,7,8-tetrahydrofolate + NADP(+) = (6R)-5,10-methenyltetrahydrofolate + NADPH</text>
        <dbReference type="Rhea" id="RHEA:22812"/>
        <dbReference type="ChEBI" id="CHEBI:15636"/>
        <dbReference type="ChEBI" id="CHEBI:57455"/>
        <dbReference type="ChEBI" id="CHEBI:57783"/>
        <dbReference type="ChEBI" id="CHEBI:58349"/>
        <dbReference type="EC" id="1.5.1.5"/>
    </reaction>
</comment>
<evidence type="ECO:0000256" key="2">
    <source>
        <dbReference type="ARBA" id="ARBA00011738"/>
    </source>
</evidence>
<evidence type="ECO:0000256" key="3">
    <source>
        <dbReference type="ARBA" id="ARBA00022563"/>
    </source>
</evidence>
<dbReference type="CDD" id="cd01080">
    <property type="entry name" value="NAD_bind_m-THF_DH_Cyclohyd"/>
    <property type="match status" value="1"/>
</dbReference>
<keyword evidence="5 12" id="KW-0658">Purine biosynthesis</keyword>
<evidence type="ECO:0000256" key="11">
    <source>
        <dbReference type="ARBA" id="ARBA00023268"/>
    </source>
</evidence>
<reference evidence="15 16" key="1">
    <citation type="submission" date="2018-03" db="EMBL/GenBank/DDBJ databases">
        <title>Genome sequence of Clostridium vincentii DSM 10228.</title>
        <authorList>
            <person name="Poehlein A."/>
            <person name="Daniel R."/>
        </authorList>
    </citation>
    <scope>NUCLEOTIDE SEQUENCE [LARGE SCALE GENOMIC DNA]</scope>
    <source>
        <strain evidence="15 16">DSM 10228</strain>
    </source>
</reference>